<name>A0A0C9ZI20_9AGAM</name>
<sequence length="133" mass="15509">MLVHGECGAVESHHDGPVVRCYSNISRDAVFAVKPVFPHLRKYGPSDCQSPLAAIWYLCHRFVLIAWNRDFELVPFLERLWRFPQYLHMCHLPSLAMSGLVIAWCMLRMRDRGCRSLPSWMYVARLITGVTWF</sequence>
<dbReference type="Proteomes" id="UP000054018">
    <property type="component" value="Unassembled WGS sequence"/>
</dbReference>
<feature type="transmembrane region" description="Helical" evidence="1">
    <location>
        <begin position="86"/>
        <end position="107"/>
    </location>
</feature>
<reference evidence="2 3" key="1">
    <citation type="submission" date="2014-04" db="EMBL/GenBank/DDBJ databases">
        <authorList>
            <consortium name="DOE Joint Genome Institute"/>
            <person name="Kuo A."/>
            <person name="Kohler A."/>
            <person name="Costa M.D."/>
            <person name="Nagy L.G."/>
            <person name="Floudas D."/>
            <person name="Copeland A."/>
            <person name="Barry K.W."/>
            <person name="Cichocki N."/>
            <person name="Veneault-Fourrey C."/>
            <person name="LaButti K."/>
            <person name="Lindquist E.A."/>
            <person name="Lipzen A."/>
            <person name="Lundell T."/>
            <person name="Morin E."/>
            <person name="Murat C."/>
            <person name="Sun H."/>
            <person name="Tunlid A."/>
            <person name="Henrissat B."/>
            <person name="Grigoriev I.V."/>
            <person name="Hibbett D.S."/>
            <person name="Martin F."/>
            <person name="Nordberg H.P."/>
            <person name="Cantor M.N."/>
            <person name="Hua S.X."/>
        </authorList>
    </citation>
    <scope>NUCLEOTIDE SEQUENCE [LARGE SCALE GENOMIC DNA]</scope>
    <source>
        <strain evidence="2 3">441</strain>
    </source>
</reference>
<keyword evidence="1" id="KW-0472">Membrane</keyword>
<gene>
    <name evidence="2" type="ORF">PISMIDRAFT_676929</name>
</gene>
<reference evidence="3" key="2">
    <citation type="submission" date="2015-01" db="EMBL/GenBank/DDBJ databases">
        <title>Evolutionary Origins and Diversification of the Mycorrhizal Mutualists.</title>
        <authorList>
            <consortium name="DOE Joint Genome Institute"/>
            <consortium name="Mycorrhizal Genomics Consortium"/>
            <person name="Kohler A."/>
            <person name="Kuo A."/>
            <person name="Nagy L.G."/>
            <person name="Floudas D."/>
            <person name="Copeland A."/>
            <person name="Barry K.W."/>
            <person name="Cichocki N."/>
            <person name="Veneault-Fourrey C."/>
            <person name="LaButti K."/>
            <person name="Lindquist E.A."/>
            <person name="Lipzen A."/>
            <person name="Lundell T."/>
            <person name="Morin E."/>
            <person name="Murat C."/>
            <person name="Riley R."/>
            <person name="Ohm R."/>
            <person name="Sun H."/>
            <person name="Tunlid A."/>
            <person name="Henrissat B."/>
            <person name="Grigoriev I.V."/>
            <person name="Hibbett D.S."/>
            <person name="Martin F."/>
        </authorList>
    </citation>
    <scope>NUCLEOTIDE SEQUENCE [LARGE SCALE GENOMIC DNA]</scope>
    <source>
        <strain evidence="3">441</strain>
    </source>
</reference>
<accession>A0A0C9ZI20</accession>
<keyword evidence="3" id="KW-1185">Reference proteome</keyword>
<dbReference type="HOGENOM" id="CLU_1907507_0_0_1"/>
<dbReference type="AlphaFoldDB" id="A0A0C9ZI20"/>
<proteinExistence type="predicted"/>
<organism evidence="2 3">
    <name type="scientific">Pisolithus microcarpus 441</name>
    <dbReference type="NCBI Taxonomy" id="765257"/>
    <lineage>
        <taxon>Eukaryota</taxon>
        <taxon>Fungi</taxon>
        <taxon>Dikarya</taxon>
        <taxon>Basidiomycota</taxon>
        <taxon>Agaricomycotina</taxon>
        <taxon>Agaricomycetes</taxon>
        <taxon>Agaricomycetidae</taxon>
        <taxon>Boletales</taxon>
        <taxon>Sclerodermatineae</taxon>
        <taxon>Pisolithaceae</taxon>
        <taxon>Pisolithus</taxon>
    </lineage>
</organism>
<dbReference type="EMBL" id="KN833706">
    <property type="protein sequence ID" value="KIK25644.1"/>
    <property type="molecule type" value="Genomic_DNA"/>
</dbReference>
<evidence type="ECO:0000313" key="2">
    <source>
        <dbReference type="EMBL" id="KIK25644.1"/>
    </source>
</evidence>
<evidence type="ECO:0000256" key="1">
    <source>
        <dbReference type="SAM" id="Phobius"/>
    </source>
</evidence>
<keyword evidence="1" id="KW-0812">Transmembrane</keyword>
<evidence type="ECO:0000313" key="3">
    <source>
        <dbReference type="Proteomes" id="UP000054018"/>
    </source>
</evidence>
<keyword evidence="1" id="KW-1133">Transmembrane helix</keyword>
<protein>
    <submittedName>
        <fullName evidence="2">Uncharacterized protein</fullName>
    </submittedName>
</protein>